<sequence>MGAKNLLRRRFADGLSVSWNESLFGNPHDLAKSPPIPTFWVPLKPEDNAIAINLKPLLDEIYELSGYDLDINYNQDPVPVWPVSELEWIDRQLKSQELR</sequence>
<dbReference type="EMBL" id="JADEXG010000062">
    <property type="protein sequence ID" value="MBE9079637.1"/>
    <property type="molecule type" value="Genomic_DNA"/>
</dbReference>
<name>A0A8J7A9B6_9CYAN</name>
<accession>A0A8J7A9B6</accession>
<dbReference type="Pfam" id="PF13267">
    <property type="entry name" value="DUF4058"/>
    <property type="match status" value="1"/>
</dbReference>
<protein>
    <submittedName>
        <fullName evidence="1">DUF4058 family protein</fullName>
    </submittedName>
</protein>
<dbReference type="Proteomes" id="UP000636505">
    <property type="component" value="Unassembled WGS sequence"/>
</dbReference>
<evidence type="ECO:0000313" key="1">
    <source>
        <dbReference type="EMBL" id="MBE9079637.1"/>
    </source>
</evidence>
<comment type="caution">
    <text evidence="1">The sequence shown here is derived from an EMBL/GenBank/DDBJ whole genome shotgun (WGS) entry which is preliminary data.</text>
</comment>
<dbReference type="RefSeq" id="WP_193910801.1">
    <property type="nucleotide sequence ID" value="NZ_JADEXG010000062.1"/>
</dbReference>
<organism evidence="1 2">
    <name type="scientific">Vasconcelosia minhoensis LEGE 07310</name>
    <dbReference type="NCBI Taxonomy" id="915328"/>
    <lineage>
        <taxon>Bacteria</taxon>
        <taxon>Bacillati</taxon>
        <taxon>Cyanobacteriota</taxon>
        <taxon>Cyanophyceae</taxon>
        <taxon>Nodosilineales</taxon>
        <taxon>Cymatolegaceae</taxon>
        <taxon>Vasconcelosia</taxon>
        <taxon>Vasconcelosia minhoensis</taxon>
    </lineage>
</organism>
<evidence type="ECO:0000313" key="2">
    <source>
        <dbReference type="Proteomes" id="UP000636505"/>
    </source>
</evidence>
<dbReference type="AlphaFoldDB" id="A0A8J7A9B6"/>
<proteinExistence type="predicted"/>
<gene>
    <name evidence="1" type="ORF">IQ241_20455</name>
</gene>
<keyword evidence="2" id="KW-1185">Reference proteome</keyword>
<reference evidence="1" key="1">
    <citation type="submission" date="2020-10" db="EMBL/GenBank/DDBJ databases">
        <authorList>
            <person name="Castelo-Branco R."/>
            <person name="Eusebio N."/>
            <person name="Adriana R."/>
            <person name="Vieira A."/>
            <person name="Brugerolle De Fraissinette N."/>
            <person name="Rezende De Castro R."/>
            <person name="Schneider M.P."/>
            <person name="Vasconcelos V."/>
            <person name="Leao P.N."/>
        </authorList>
    </citation>
    <scope>NUCLEOTIDE SEQUENCE</scope>
    <source>
        <strain evidence="1">LEGE 07310</strain>
    </source>
</reference>
<dbReference type="InterPro" id="IPR025132">
    <property type="entry name" value="DUF4058"/>
</dbReference>